<keyword evidence="6" id="KW-1015">Disulfide bond</keyword>
<dbReference type="Pfam" id="PF01179">
    <property type="entry name" value="Cu_amine_oxid"/>
    <property type="match status" value="1"/>
</dbReference>
<evidence type="ECO:0000313" key="16">
    <source>
        <dbReference type="Proteomes" id="UP000235145"/>
    </source>
</evidence>
<feature type="domain" description="Copper amine oxidase N3-terminal" evidence="14">
    <location>
        <begin position="118"/>
        <end position="206"/>
    </location>
</feature>
<dbReference type="GO" id="GO:0008131">
    <property type="term" value="F:primary methylamine oxidase activity"/>
    <property type="evidence" value="ECO:0000318"/>
    <property type="project" value="GO_Central"/>
</dbReference>
<evidence type="ECO:0000256" key="7">
    <source>
        <dbReference type="PIRSR" id="PIRSR600269-50"/>
    </source>
</evidence>
<dbReference type="GO" id="GO:0009308">
    <property type="term" value="P:amine metabolic process"/>
    <property type="evidence" value="ECO:0000318"/>
    <property type="project" value="GO_Central"/>
</dbReference>
<dbReference type="Pfam" id="PF02727">
    <property type="entry name" value="Cu_amine_oxidN2"/>
    <property type="match status" value="1"/>
</dbReference>
<dbReference type="InterPro" id="IPR016182">
    <property type="entry name" value="Cu_amine_oxidase_N-reg"/>
</dbReference>
<evidence type="ECO:0000256" key="2">
    <source>
        <dbReference type="ARBA" id="ARBA00022723"/>
    </source>
</evidence>
<dbReference type="FunFam" id="3.10.450.40:FF:000012">
    <property type="entry name" value="Amine oxidase"/>
    <property type="match status" value="1"/>
</dbReference>
<dbReference type="GO" id="GO:0005507">
    <property type="term" value="F:copper ion binding"/>
    <property type="evidence" value="ECO:0000318"/>
    <property type="project" value="GO_Central"/>
</dbReference>
<dbReference type="OrthoDB" id="5379943at2759"/>
<dbReference type="InterPro" id="IPR000269">
    <property type="entry name" value="Cu_amine_oxidase"/>
</dbReference>
<comment type="caution">
    <text evidence="15">The sequence shown here is derived from an EMBL/GenBank/DDBJ whole genome shotgun (WGS) entry which is preliminary data.</text>
</comment>
<comment type="PTM">
    <text evidence="8 9">Topaquinone (TPQ) is generated by copper-dependent autoxidation of a specific tyrosyl residue.</text>
</comment>
<dbReference type="PANTHER" id="PTHR10638">
    <property type="entry name" value="COPPER AMINE OXIDASE"/>
    <property type="match status" value="1"/>
</dbReference>
<feature type="signal peptide" evidence="11">
    <location>
        <begin position="1"/>
        <end position="19"/>
    </location>
</feature>
<dbReference type="Proteomes" id="UP000235145">
    <property type="component" value="Unassembled WGS sequence"/>
</dbReference>
<dbReference type="InterPro" id="IPR015802">
    <property type="entry name" value="Cu_amine_oxidase_N3"/>
</dbReference>
<evidence type="ECO:0000256" key="10">
    <source>
        <dbReference type="SAM" id="MobiDB-lite"/>
    </source>
</evidence>
<keyword evidence="4 9" id="KW-0560">Oxidoreductase</keyword>
<evidence type="ECO:0000259" key="14">
    <source>
        <dbReference type="Pfam" id="PF02728"/>
    </source>
</evidence>
<comment type="similarity">
    <text evidence="1 9">Belongs to the copper/topaquinone oxidase family.</text>
</comment>
<dbReference type="AlphaFoldDB" id="A0A9R1X231"/>
<organism evidence="15 16">
    <name type="scientific">Lactuca sativa</name>
    <name type="common">Garden lettuce</name>
    <dbReference type="NCBI Taxonomy" id="4236"/>
    <lineage>
        <taxon>Eukaryota</taxon>
        <taxon>Viridiplantae</taxon>
        <taxon>Streptophyta</taxon>
        <taxon>Embryophyta</taxon>
        <taxon>Tracheophyta</taxon>
        <taxon>Spermatophyta</taxon>
        <taxon>Magnoliopsida</taxon>
        <taxon>eudicotyledons</taxon>
        <taxon>Gunneridae</taxon>
        <taxon>Pentapetalae</taxon>
        <taxon>asterids</taxon>
        <taxon>campanulids</taxon>
        <taxon>Asterales</taxon>
        <taxon>Asteraceae</taxon>
        <taxon>Cichorioideae</taxon>
        <taxon>Cichorieae</taxon>
        <taxon>Lactucinae</taxon>
        <taxon>Lactuca</taxon>
    </lineage>
</organism>
<reference evidence="15 16" key="1">
    <citation type="journal article" date="2017" name="Nat. Commun.">
        <title>Genome assembly with in vitro proximity ligation data and whole-genome triplication in lettuce.</title>
        <authorList>
            <person name="Reyes-Chin-Wo S."/>
            <person name="Wang Z."/>
            <person name="Yang X."/>
            <person name="Kozik A."/>
            <person name="Arikit S."/>
            <person name="Song C."/>
            <person name="Xia L."/>
            <person name="Froenicke L."/>
            <person name="Lavelle D.O."/>
            <person name="Truco M.J."/>
            <person name="Xia R."/>
            <person name="Zhu S."/>
            <person name="Xu C."/>
            <person name="Xu H."/>
            <person name="Xu X."/>
            <person name="Cox K."/>
            <person name="Korf I."/>
            <person name="Meyers B.C."/>
            <person name="Michelmore R.W."/>
        </authorList>
    </citation>
    <scope>NUCLEOTIDE SEQUENCE [LARGE SCALE GENOMIC DNA]</scope>
    <source>
        <strain evidence="16">cv. Salinas</strain>
        <tissue evidence="15">Seedlings</tissue>
    </source>
</reference>
<dbReference type="SUPFAM" id="SSF49998">
    <property type="entry name" value="Amine oxidase catalytic domain"/>
    <property type="match status" value="1"/>
</dbReference>
<dbReference type="EMBL" id="NBSK02000007">
    <property type="protein sequence ID" value="KAJ0196296.1"/>
    <property type="molecule type" value="Genomic_DNA"/>
</dbReference>
<dbReference type="InterPro" id="IPR015800">
    <property type="entry name" value="Cu_amine_oxidase_N2"/>
</dbReference>
<dbReference type="FunFam" id="2.70.98.20:FF:000004">
    <property type="entry name" value="Amine oxidase"/>
    <property type="match status" value="1"/>
</dbReference>
<evidence type="ECO:0000256" key="9">
    <source>
        <dbReference type="RuleBase" id="RU000672"/>
    </source>
</evidence>
<feature type="domain" description="Copper amine oxidase N2-terminal" evidence="13">
    <location>
        <begin position="22"/>
        <end position="109"/>
    </location>
</feature>
<dbReference type="GO" id="GO:0048038">
    <property type="term" value="F:quinone binding"/>
    <property type="evidence" value="ECO:0007669"/>
    <property type="project" value="InterPro"/>
</dbReference>
<accession>A0A9R1X231</accession>
<evidence type="ECO:0000259" key="13">
    <source>
        <dbReference type="Pfam" id="PF02727"/>
    </source>
</evidence>
<dbReference type="InterPro" id="IPR049948">
    <property type="entry name" value="Cu_Am_ox_TPQ-bd"/>
</dbReference>
<dbReference type="EC" id="1.4.3.-" evidence="9"/>
<name>A0A9R1X231_LACSA</name>
<keyword evidence="16" id="KW-1185">Reference proteome</keyword>
<proteinExistence type="inferred from homology"/>
<sequence>MAIFIIILVITFHVLFTNSQNHPLDPLTPNELSQIQRIITNSHISSLPNLTFHFVDLNEPNKKDVIQWLSSPHKQNQSFPYREAMIVIRGGGQTHELIIDLTNSSIKSDHVYTGDGYPPNTFTELLQAARLPFKSSKFKALISKRGLNISEITCFPFTIGWFGESVTKRAVKLSCFYHEGTTNVFSRPIEGLTILVDIESMKIQTIVNIGSRRTHLPRSEGTDLQSSSESYDPNVDCEKTDEKGFTIERNEINWKNWRFHVGFNARAGVIISTASVFDSGKNEWRRVMYRGHVSETFVPYMDPSSEWYYRTFLDVGEFGFGRSAVTLVNLTDCPSNSVYIDGYMSGADGMPQQVPKAICIFERYAGDIAWRHTEIGIPGKVITSGESEVSLVVRMVATVGNYDYILDWEFKQSGSIKVKVGLTGVLEMKATRYTKAEEIKEETYGPLVATNRIGNNHDHFITYYLDLDIDGDENSFVKANLKVKKVNTSPRKSYWNVVKETAKTENEARIRLGLKASELLVVNTNKKTKLGNDVGYRLMTGQPAVSLLLDDDYPQIRASYTKYQVWVTSYNKSERWAAGFYADRSTGKDGLAVWSRRNRSIMNKDIVLWYTVGFHHNPCQEDFPVMSTLANGFELKPSNFFERNPLIKT</sequence>
<evidence type="ECO:0000256" key="5">
    <source>
        <dbReference type="ARBA" id="ARBA00023008"/>
    </source>
</evidence>
<dbReference type="PANTHER" id="PTHR10638:SF40">
    <property type="entry name" value="PRIMARY AMINE OXIDASE 1"/>
    <property type="match status" value="1"/>
</dbReference>
<dbReference type="Gene3D" id="3.10.450.40">
    <property type="match status" value="2"/>
</dbReference>
<evidence type="ECO:0000256" key="11">
    <source>
        <dbReference type="SAM" id="SignalP"/>
    </source>
</evidence>
<feature type="domain" description="Copper amine oxidase catalytic" evidence="12">
    <location>
        <begin position="242"/>
        <end position="646"/>
    </location>
</feature>
<feature type="active site" description="Proton acceptor" evidence="7">
    <location>
        <position position="314"/>
    </location>
</feature>
<feature type="chain" id="PRO_5040161636" description="Amine oxidase" evidence="11">
    <location>
        <begin position="20"/>
        <end position="649"/>
    </location>
</feature>
<evidence type="ECO:0000313" key="15">
    <source>
        <dbReference type="EMBL" id="KAJ0196296.1"/>
    </source>
</evidence>
<evidence type="ECO:0000256" key="1">
    <source>
        <dbReference type="ARBA" id="ARBA00007983"/>
    </source>
</evidence>
<gene>
    <name evidence="15" type="ORF">LSAT_V11C700372040</name>
</gene>
<dbReference type="InterPro" id="IPR036460">
    <property type="entry name" value="Cu_amine_oxidase_C_sf"/>
</dbReference>
<evidence type="ECO:0000256" key="8">
    <source>
        <dbReference type="PIRSR" id="PIRSR600269-51"/>
    </source>
</evidence>
<keyword evidence="3 7" id="KW-0801">TPQ</keyword>
<keyword evidence="11" id="KW-0732">Signal</keyword>
<evidence type="ECO:0000256" key="6">
    <source>
        <dbReference type="ARBA" id="ARBA00023157"/>
    </source>
</evidence>
<protein>
    <recommendedName>
        <fullName evidence="9">Amine oxidase</fullName>
        <ecNumber evidence="9">1.4.3.-</ecNumber>
    </recommendedName>
</protein>
<feature type="modified residue" description="2',4',5'-topaquinone" evidence="8">
    <location>
        <position position="402"/>
    </location>
</feature>
<dbReference type="GO" id="GO:0009753">
    <property type="term" value="P:response to jasmonic acid"/>
    <property type="evidence" value="ECO:0000318"/>
    <property type="project" value="GO_Central"/>
</dbReference>
<dbReference type="SUPFAM" id="SSF54416">
    <property type="entry name" value="Amine oxidase N-terminal region"/>
    <property type="match status" value="2"/>
</dbReference>
<dbReference type="PROSITE" id="PS01164">
    <property type="entry name" value="COPPER_AMINE_OXID_1"/>
    <property type="match status" value="1"/>
</dbReference>
<feature type="compositionally biased region" description="Polar residues" evidence="10">
    <location>
        <begin position="222"/>
        <end position="231"/>
    </location>
</feature>
<feature type="region of interest" description="Disordered" evidence="10">
    <location>
        <begin position="215"/>
        <end position="234"/>
    </location>
</feature>
<feature type="active site" description="Schiff-base intermediate with substrate; via topaquinone" evidence="7">
    <location>
        <position position="402"/>
    </location>
</feature>
<evidence type="ECO:0000256" key="4">
    <source>
        <dbReference type="ARBA" id="ARBA00023002"/>
    </source>
</evidence>
<comment type="cofactor">
    <cofactor evidence="9">
        <name>Cu cation</name>
        <dbReference type="ChEBI" id="CHEBI:23378"/>
    </cofactor>
    <text evidence="9">Contains 1 topaquinone per subunit.</text>
</comment>
<evidence type="ECO:0000256" key="3">
    <source>
        <dbReference type="ARBA" id="ARBA00022772"/>
    </source>
</evidence>
<dbReference type="Pfam" id="PF02728">
    <property type="entry name" value="Cu_amine_oxidN3"/>
    <property type="match status" value="1"/>
</dbReference>
<dbReference type="InterPro" id="IPR015798">
    <property type="entry name" value="Cu_amine_oxidase_C"/>
</dbReference>
<dbReference type="Gene3D" id="2.70.98.20">
    <property type="entry name" value="Copper amine oxidase, catalytic domain"/>
    <property type="match status" value="1"/>
</dbReference>
<evidence type="ECO:0000259" key="12">
    <source>
        <dbReference type="Pfam" id="PF01179"/>
    </source>
</evidence>
<keyword evidence="5 9" id="KW-0186">Copper</keyword>
<keyword evidence="2 9" id="KW-0479">Metal-binding</keyword>